<dbReference type="Proteomes" id="UP000789901">
    <property type="component" value="Unassembled WGS sequence"/>
</dbReference>
<evidence type="ECO:0000313" key="2">
    <source>
        <dbReference type="Proteomes" id="UP000789901"/>
    </source>
</evidence>
<accession>A0ABN7UAM0</accession>
<dbReference type="EMBL" id="CAJVQB010001795">
    <property type="protein sequence ID" value="CAG8550261.1"/>
    <property type="molecule type" value="Genomic_DNA"/>
</dbReference>
<reference evidence="1 2" key="1">
    <citation type="submission" date="2021-06" db="EMBL/GenBank/DDBJ databases">
        <authorList>
            <person name="Kallberg Y."/>
            <person name="Tangrot J."/>
            <person name="Rosling A."/>
        </authorList>
    </citation>
    <scope>NUCLEOTIDE SEQUENCE [LARGE SCALE GENOMIC DNA]</scope>
    <source>
        <strain evidence="1 2">120-4 pot B 10/14</strain>
    </source>
</reference>
<name>A0ABN7UAM0_GIGMA</name>
<gene>
    <name evidence="1" type="ORF">GMARGA_LOCUS4521</name>
</gene>
<keyword evidence="2" id="KW-1185">Reference proteome</keyword>
<comment type="caution">
    <text evidence="1">The sequence shown here is derived from an EMBL/GenBank/DDBJ whole genome shotgun (WGS) entry which is preliminary data.</text>
</comment>
<evidence type="ECO:0000313" key="1">
    <source>
        <dbReference type="EMBL" id="CAG8550261.1"/>
    </source>
</evidence>
<proteinExistence type="predicted"/>
<sequence>MLFENTFYKLNHFSDQDCESTFMTTEKFLSKLYLPRPGSQKHIESYKAYKNYLNKEIRNINDFSFGIVGYLMRDVLLETTENLVEDISFKHSGFG</sequence>
<protein>
    <submittedName>
        <fullName evidence="1">36553_t:CDS:1</fullName>
    </submittedName>
</protein>
<organism evidence="1 2">
    <name type="scientific">Gigaspora margarita</name>
    <dbReference type="NCBI Taxonomy" id="4874"/>
    <lineage>
        <taxon>Eukaryota</taxon>
        <taxon>Fungi</taxon>
        <taxon>Fungi incertae sedis</taxon>
        <taxon>Mucoromycota</taxon>
        <taxon>Glomeromycotina</taxon>
        <taxon>Glomeromycetes</taxon>
        <taxon>Diversisporales</taxon>
        <taxon>Gigasporaceae</taxon>
        <taxon>Gigaspora</taxon>
    </lineage>
</organism>